<proteinExistence type="predicted"/>
<accession>S5TEY7</accession>
<dbReference type="SUPFAM" id="SSF48256">
    <property type="entry name" value="Citrate synthase"/>
    <property type="match status" value="1"/>
</dbReference>
<organism evidence="1 2">
    <name type="scientific">Cycloclasticus zancles 78-ME</name>
    <dbReference type="NCBI Taxonomy" id="1198232"/>
    <lineage>
        <taxon>Bacteria</taxon>
        <taxon>Pseudomonadati</taxon>
        <taxon>Pseudomonadota</taxon>
        <taxon>Gammaproteobacteria</taxon>
        <taxon>Thiotrichales</taxon>
        <taxon>Piscirickettsiaceae</taxon>
        <taxon>Cycloclasticus</taxon>
    </lineage>
</organism>
<keyword evidence="2" id="KW-1185">Reference proteome</keyword>
<dbReference type="EMBL" id="CP005996">
    <property type="protein sequence ID" value="AGS39372.1"/>
    <property type="molecule type" value="Genomic_DNA"/>
</dbReference>
<protein>
    <submittedName>
        <fullName evidence="1">Uncharacterized protein</fullName>
    </submittedName>
</protein>
<dbReference type="PATRIC" id="fig|1198232.3.peg.1042"/>
<reference evidence="2" key="2">
    <citation type="journal article" date="2016" name="Environ. Microbiol. Rep.">
        <title>Analysis of defence systems and a conjugative IncP-1 plasmid in the marine polyaromatic hydrocarbons-degrading bacterium Cycloclasticus sp. 78-ME.</title>
        <authorList>
            <person name="Yakimov M.M."/>
            <person name="Crisafi F."/>
            <person name="Messina E."/>
            <person name="Smedile F."/>
            <person name="Lopatina A."/>
            <person name="Denaro R."/>
            <person name="Pieper D.H."/>
            <person name="Golyshin P.N."/>
            <person name="Giuliano L."/>
        </authorList>
    </citation>
    <scope>NUCLEOTIDE SEQUENCE [LARGE SCALE GENOMIC DNA]</scope>
    <source>
        <strain evidence="2">78-ME</strain>
    </source>
</reference>
<dbReference type="GO" id="GO:0046912">
    <property type="term" value="F:acyltransferase activity, acyl groups converted into alkyl on transfer"/>
    <property type="evidence" value="ECO:0007669"/>
    <property type="project" value="InterPro"/>
</dbReference>
<dbReference type="AlphaFoldDB" id="S5TEY7"/>
<gene>
    <name evidence="1" type="ORF">CYCME_1040</name>
</gene>
<dbReference type="KEGG" id="cza:CYCME_1040"/>
<dbReference type="eggNOG" id="COG0372">
    <property type="taxonomic scope" value="Bacteria"/>
</dbReference>
<dbReference type="HOGENOM" id="CLU_070533_2_0_6"/>
<dbReference type="Proteomes" id="UP000015380">
    <property type="component" value="Chromosome"/>
</dbReference>
<name>S5TEY7_9GAMM</name>
<sequence>MKGPITLKQAEDNWQTNMGVFVNGERAIYRGKDIFNELADINWFKLIMFGITGREFSNQQIKLFEAIQVITVSYPEPRLWNNRIAALSGSARSTGILGLSAATACSEAKIFGNQANIIAIDFIKRAKKAIEAGADLSEFVISELKNKRAIGGYGRPLVDSDERIAPLLNRAKELELANGPHVKLALDIGNILSKSRYRQILNASGLAAALMADQNFGHREYYYATMLAFSAGIIPCYIDAANHKEGSFFPLSCQRLNYKGHDVRSW</sequence>
<evidence type="ECO:0000313" key="2">
    <source>
        <dbReference type="Proteomes" id="UP000015380"/>
    </source>
</evidence>
<dbReference type="InterPro" id="IPR036969">
    <property type="entry name" value="Citrate_synthase_sf"/>
</dbReference>
<evidence type="ECO:0000313" key="1">
    <source>
        <dbReference type="EMBL" id="AGS39372.1"/>
    </source>
</evidence>
<reference evidence="1 2" key="1">
    <citation type="submission" date="2013-05" db="EMBL/GenBank/DDBJ databases">
        <title>Between feast and famine: a lifestyle of most important marine PAH-degrading bacterium Cycloclasticus sp. 7ME.</title>
        <authorList>
            <person name="Yakimov M.M."/>
            <person name="Messina E."/>
            <person name="Genovese M."/>
            <person name="Denaro R."/>
            <person name="Crisafi F."/>
            <person name="Russo D."/>
            <person name="Cappello S."/>
            <person name="Santisi S."/>
            <person name="Smedile F."/>
            <person name="Golyshina O.V."/>
            <person name="Tran H."/>
            <person name="Pieper D.H."/>
            <person name="Golyshin P.N."/>
            <person name="Giuliano L."/>
        </authorList>
    </citation>
    <scope>NUCLEOTIDE SEQUENCE [LARGE SCALE GENOMIC DNA]</scope>
    <source>
        <strain evidence="1 2">78-ME</strain>
    </source>
</reference>
<dbReference type="RefSeq" id="WP_020162360.1">
    <property type="nucleotide sequence ID" value="NC_021917.1"/>
</dbReference>